<keyword evidence="5" id="KW-0997">Cell inner membrane</keyword>
<keyword evidence="4" id="KW-1003">Cell membrane</keyword>
<dbReference type="Gene3D" id="1.10.3720.10">
    <property type="entry name" value="MetI-like"/>
    <property type="match status" value="1"/>
</dbReference>
<protein>
    <recommendedName>
        <fullName evidence="10">Arginine ABC transporter permease protein ArtM</fullName>
    </recommendedName>
</protein>
<dbReference type="InterPro" id="IPR010065">
    <property type="entry name" value="AA_ABC_transptr_permease_3TM"/>
</dbReference>
<evidence type="ECO:0000256" key="5">
    <source>
        <dbReference type="ARBA" id="ARBA00022519"/>
    </source>
</evidence>
<dbReference type="CDD" id="cd06261">
    <property type="entry name" value="TM_PBP2"/>
    <property type="match status" value="1"/>
</dbReference>
<evidence type="ECO:0000256" key="7">
    <source>
        <dbReference type="ARBA" id="ARBA00022970"/>
    </source>
</evidence>
<feature type="transmembrane region" description="Helical" evidence="11">
    <location>
        <begin position="160"/>
        <end position="180"/>
    </location>
</feature>
<dbReference type="PANTHER" id="PTHR30614">
    <property type="entry name" value="MEMBRANE COMPONENT OF AMINO ACID ABC TRANSPORTER"/>
    <property type="match status" value="1"/>
</dbReference>
<feature type="transmembrane region" description="Helical" evidence="11">
    <location>
        <begin position="20"/>
        <end position="40"/>
    </location>
</feature>
<dbReference type="GO" id="GO:0006865">
    <property type="term" value="P:amino acid transport"/>
    <property type="evidence" value="ECO:0007669"/>
    <property type="project" value="UniProtKB-KW"/>
</dbReference>
<reference evidence="13 14" key="1">
    <citation type="submission" date="2019-03" db="EMBL/GenBank/DDBJ databases">
        <title>Genomic Encyclopedia of Type Strains, Phase IV (KMG-IV): sequencing the most valuable type-strain genomes for metagenomic binning, comparative biology and taxonomic classification.</title>
        <authorList>
            <person name="Goeker M."/>
        </authorList>
    </citation>
    <scope>NUCLEOTIDE SEQUENCE [LARGE SCALE GENOMIC DNA]</scope>
    <source>
        <strain evidence="13 14">DSM 5604</strain>
    </source>
</reference>
<dbReference type="InterPro" id="IPR035906">
    <property type="entry name" value="MetI-like_sf"/>
</dbReference>
<evidence type="ECO:0000256" key="10">
    <source>
        <dbReference type="ARBA" id="ARBA00040319"/>
    </source>
</evidence>
<organism evidence="13 14">
    <name type="scientific">Marinomonas communis</name>
    <dbReference type="NCBI Taxonomy" id="28254"/>
    <lineage>
        <taxon>Bacteria</taxon>
        <taxon>Pseudomonadati</taxon>
        <taxon>Pseudomonadota</taxon>
        <taxon>Gammaproteobacteria</taxon>
        <taxon>Oceanospirillales</taxon>
        <taxon>Oceanospirillaceae</taxon>
        <taxon>Marinomonas</taxon>
    </lineage>
</organism>
<feature type="transmembrane region" description="Helical" evidence="11">
    <location>
        <begin position="192"/>
        <end position="216"/>
    </location>
</feature>
<evidence type="ECO:0000256" key="11">
    <source>
        <dbReference type="RuleBase" id="RU363032"/>
    </source>
</evidence>
<comment type="similarity">
    <text evidence="2">Belongs to the binding-protein-dependent transport system permease family. HisMQ subfamily.</text>
</comment>
<keyword evidence="7" id="KW-0029">Amino-acid transport</keyword>
<sequence>MLDVLTRFAPMLADGALITLKITLLSVSMAALLALPLSLMRIQESRFLRWPVQLIISFFRGTPLIAQLFLLYYGSGQFRPFLMEMGLWGFFRDPVNCAILTFTMNSMAYQTEILRGALQSVDKRSVEAGKAMGMPMNLLYRHIVLPLAYRTAFPALGNEVILMLKGGAVASVITVMDLMGQTRRVFSQSFDINVYLVAAAMYLIIAIVFVSIWRLFERYLNRHQSHRVIRRKPITNRTALN</sequence>
<accession>A0A4R6XC80</accession>
<dbReference type="GO" id="GO:0022857">
    <property type="term" value="F:transmembrane transporter activity"/>
    <property type="evidence" value="ECO:0007669"/>
    <property type="project" value="InterPro"/>
</dbReference>
<feature type="transmembrane region" description="Helical" evidence="11">
    <location>
        <begin position="52"/>
        <end position="73"/>
    </location>
</feature>
<dbReference type="Pfam" id="PF00528">
    <property type="entry name" value="BPD_transp_1"/>
    <property type="match status" value="1"/>
</dbReference>
<dbReference type="AlphaFoldDB" id="A0A4R6XC80"/>
<evidence type="ECO:0000256" key="6">
    <source>
        <dbReference type="ARBA" id="ARBA00022692"/>
    </source>
</evidence>
<comment type="caution">
    <text evidence="13">The sequence shown here is derived from an EMBL/GenBank/DDBJ whole genome shotgun (WGS) entry which is preliminary data.</text>
</comment>
<evidence type="ECO:0000256" key="1">
    <source>
        <dbReference type="ARBA" id="ARBA00004429"/>
    </source>
</evidence>
<dbReference type="Proteomes" id="UP000295729">
    <property type="component" value="Unassembled WGS sequence"/>
</dbReference>
<evidence type="ECO:0000313" key="13">
    <source>
        <dbReference type="EMBL" id="TDR15260.1"/>
    </source>
</evidence>
<evidence type="ECO:0000256" key="9">
    <source>
        <dbReference type="ARBA" id="ARBA00023136"/>
    </source>
</evidence>
<keyword evidence="3 11" id="KW-0813">Transport</keyword>
<name>A0A4R6XC80_9GAMM</name>
<dbReference type="PANTHER" id="PTHR30614:SF10">
    <property type="entry name" value="ARGININE ABC TRANSPORTER PERMEASE PROTEIN ARTM"/>
    <property type="match status" value="1"/>
</dbReference>
<evidence type="ECO:0000256" key="2">
    <source>
        <dbReference type="ARBA" id="ARBA00010072"/>
    </source>
</evidence>
<dbReference type="NCBIfam" id="TIGR01726">
    <property type="entry name" value="HEQRo_perm_3TM"/>
    <property type="match status" value="1"/>
</dbReference>
<dbReference type="InterPro" id="IPR043429">
    <property type="entry name" value="ArtM/GltK/GlnP/TcyL/YhdX-like"/>
</dbReference>
<evidence type="ECO:0000256" key="4">
    <source>
        <dbReference type="ARBA" id="ARBA00022475"/>
    </source>
</evidence>
<keyword evidence="9 11" id="KW-0472">Membrane</keyword>
<evidence type="ECO:0000259" key="12">
    <source>
        <dbReference type="PROSITE" id="PS50928"/>
    </source>
</evidence>
<evidence type="ECO:0000256" key="3">
    <source>
        <dbReference type="ARBA" id="ARBA00022448"/>
    </source>
</evidence>
<proteinExistence type="inferred from homology"/>
<keyword evidence="8 11" id="KW-1133">Transmembrane helix</keyword>
<dbReference type="OrthoDB" id="4404959at2"/>
<keyword evidence="6 11" id="KW-0812">Transmembrane</keyword>
<evidence type="ECO:0000256" key="8">
    <source>
        <dbReference type="ARBA" id="ARBA00022989"/>
    </source>
</evidence>
<dbReference type="PROSITE" id="PS50928">
    <property type="entry name" value="ABC_TM1"/>
    <property type="match status" value="1"/>
</dbReference>
<gene>
    <name evidence="13" type="ORF">C8D85_0621</name>
</gene>
<dbReference type="GO" id="GO:0043190">
    <property type="term" value="C:ATP-binding cassette (ABC) transporter complex"/>
    <property type="evidence" value="ECO:0007669"/>
    <property type="project" value="InterPro"/>
</dbReference>
<dbReference type="EMBL" id="SNZA01000001">
    <property type="protein sequence ID" value="TDR15260.1"/>
    <property type="molecule type" value="Genomic_DNA"/>
</dbReference>
<dbReference type="RefSeq" id="WP_133559887.1">
    <property type="nucleotide sequence ID" value="NZ_SNZA01000001.1"/>
</dbReference>
<dbReference type="SUPFAM" id="SSF161098">
    <property type="entry name" value="MetI-like"/>
    <property type="match status" value="1"/>
</dbReference>
<comment type="subcellular location">
    <subcellularLocation>
        <location evidence="1">Cell inner membrane</location>
        <topology evidence="1">Multi-pass membrane protein</topology>
    </subcellularLocation>
    <subcellularLocation>
        <location evidence="11">Cell membrane</location>
        <topology evidence="11">Multi-pass membrane protein</topology>
    </subcellularLocation>
</comment>
<dbReference type="InterPro" id="IPR000515">
    <property type="entry name" value="MetI-like"/>
</dbReference>
<keyword evidence="14" id="KW-1185">Reference proteome</keyword>
<feature type="domain" description="ABC transmembrane type-1" evidence="12">
    <location>
        <begin position="16"/>
        <end position="213"/>
    </location>
</feature>
<evidence type="ECO:0000313" key="14">
    <source>
        <dbReference type="Proteomes" id="UP000295729"/>
    </source>
</evidence>